<feature type="transmembrane region" description="Helical" evidence="2">
    <location>
        <begin position="102"/>
        <end position="124"/>
    </location>
</feature>
<keyword evidence="2" id="KW-1133">Transmembrane helix</keyword>
<feature type="transmembrane region" description="Helical" evidence="2">
    <location>
        <begin position="192"/>
        <end position="213"/>
    </location>
</feature>
<dbReference type="AlphaFoldDB" id="A0A7K3WGV4"/>
<dbReference type="RefSeq" id="WP_152730867.1">
    <property type="nucleotide sequence ID" value="NZ_JAABOZ010000004.1"/>
</dbReference>
<accession>A0A7K3WGV4</accession>
<feature type="region of interest" description="Disordered" evidence="1">
    <location>
        <begin position="1"/>
        <end position="27"/>
    </location>
</feature>
<feature type="transmembrane region" description="Helical" evidence="2">
    <location>
        <begin position="34"/>
        <end position="58"/>
    </location>
</feature>
<dbReference type="EMBL" id="JAAGWK010000024">
    <property type="protein sequence ID" value="NEL55637.1"/>
    <property type="molecule type" value="Genomic_DNA"/>
</dbReference>
<keyword evidence="2" id="KW-0472">Membrane</keyword>
<name>A0A7K3WGV4_9ACTN</name>
<evidence type="ECO:0000313" key="4">
    <source>
        <dbReference type="Proteomes" id="UP000470470"/>
    </source>
</evidence>
<feature type="transmembrane region" description="Helical" evidence="2">
    <location>
        <begin position="70"/>
        <end position="95"/>
    </location>
</feature>
<feature type="compositionally biased region" description="Pro residues" evidence="1">
    <location>
        <begin position="9"/>
        <end position="25"/>
    </location>
</feature>
<gene>
    <name evidence="3" type="ORF">G1H19_16775</name>
</gene>
<keyword evidence="2" id="KW-0812">Transmembrane</keyword>
<evidence type="ECO:0000313" key="3">
    <source>
        <dbReference type="EMBL" id="NEL55637.1"/>
    </source>
</evidence>
<reference evidence="3 4" key="1">
    <citation type="submission" date="2020-02" db="EMBL/GenBank/DDBJ databases">
        <title>The whole genome sequence of CPCC 205119.</title>
        <authorList>
            <person name="Jiang Z."/>
        </authorList>
    </citation>
    <scope>NUCLEOTIDE SEQUENCE [LARGE SCALE GENOMIC DNA]</scope>
    <source>
        <strain evidence="3 4">CPCC 205119</strain>
    </source>
</reference>
<protein>
    <submittedName>
        <fullName evidence="3">Uncharacterized protein</fullName>
    </submittedName>
</protein>
<feature type="transmembrane region" description="Helical" evidence="2">
    <location>
        <begin position="144"/>
        <end position="171"/>
    </location>
</feature>
<organism evidence="3 4">
    <name type="scientific">Goekera deserti</name>
    <dbReference type="NCBI Taxonomy" id="2497753"/>
    <lineage>
        <taxon>Bacteria</taxon>
        <taxon>Bacillati</taxon>
        <taxon>Actinomycetota</taxon>
        <taxon>Actinomycetes</taxon>
        <taxon>Geodermatophilales</taxon>
        <taxon>Geodermatophilaceae</taxon>
        <taxon>Goekera</taxon>
    </lineage>
</organism>
<evidence type="ECO:0000256" key="2">
    <source>
        <dbReference type="SAM" id="Phobius"/>
    </source>
</evidence>
<comment type="caution">
    <text evidence="3">The sequence shown here is derived from an EMBL/GenBank/DDBJ whole genome shotgun (WGS) entry which is preliminary data.</text>
</comment>
<dbReference type="Proteomes" id="UP000470470">
    <property type="component" value="Unassembled WGS sequence"/>
</dbReference>
<keyword evidence="4" id="KW-1185">Reference proteome</keyword>
<proteinExistence type="predicted"/>
<sequence length="228" mass="22061">MTTAARTAPPLPAPADPSPPAPLRPAPVDRRAPAPVVAAAGVCFLEALVLLTAGLAGMGSQLAVPGSLPGLVVVVLLLALSGWVVLTALGGATLLDGAGRELLHGVAVGELALLTGVVLLGLLAPGSVPVADVGGLPALPVPLLALLAAAVPLGKLALAGAPTAVAWVAAGGSPVRRAARRVAPLDPRQREVRAVTLVVIGCTLTALAVLAPAGPATSTVGTSHGTSP</sequence>
<evidence type="ECO:0000256" key="1">
    <source>
        <dbReference type="SAM" id="MobiDB-lite"/>
    </source>
</evidence>